<dbReference type="Pfam" id="PF01979">
    <property type="entry name" value="Amidohydro_1"/>
    <property type="match status" value="1"/>
</dbReference>
<evidence type="ECO:0000256" key="5">
    <source>
        <dbReference type="PIRSR" id="PIRSR611778-50"/>
    </source>
</evidence>
<gene>
    <name evidence="7" type="primary">hydA</name>
    <name evidence="7" type="ORF">H9968_07000</name>
</gene>
<dbReference type="InterPro" id="IPR006680">
    <property type="entry name" value="Amidohydro-rel"/>
</dbReference>
<accession>A0A9D2ELD7</accession>
<dbReference type="PANTHER" id="PTHR11647:SF1">
    <property type="entry name" value="COLLAPSIN RESPONSE MEDIATOR PROTEIN"/>
    <property type="match status" value="1"/>
</dbReference>
<dbReference type="GO" id="GO:0004157">
    <property type="term" value="F:dihydropyrimidinase activity"/>
    <property type="evidence" value="ECO:0007669"/>
    <property type="project" value="UniProtKB-EC"/>
</dbReference>
<comment type="PTM">
    <text evidence="5">Carbamylation allows a single lysine to coordinate two divalent metal cations.</text>
</comment>
<evidence type="ECO:0000256" key="4">
    <source>
        <dbReference type="ARBA" id="ARBA00022801"/>
    </source>
</evidence>
<evidence type="ECO:0000313" key="7">
    <source>
        <dbReference type="EMBL" id="HIZ39657.1"/>
    </source>
</evidence>
<evidence type="ECO:0000256" key="2">
    <source>
        <dbReference type="ARBA" id="ARBA00008829"/>
    </source>
</evidence>
<dbReference type="Gene3D" id="3.20.20.140">
    <property type="entry name" value="Metal-dependent hydrolases"/>
    <property type="match status" value="1"/>
</dbReference>
<dbReference type="GO" id="GO:0046872">
    <property type="term" value="F:metal ion binding"/>
    <property type="evidence" value="ECO:0007669"/>
    <property type="project" value="UniProtKB-KW"/>
</dbReference>
<sequence length="460" mass="51031">MKQYDLIIKNGTVVTTTDMYDCDIAVKDGKIVAMEADIAPELAEKVCDASGKLVLPGAIDVHTHLQMPFGGTVSADSYLSGTRAAACGGVTTIFDYPVQHEGETILGLVNSKRAILETDACVDYAMHCCITNLNGGEILDEMEKAVEEGITSFKCFLVYKKEGMMVDDATLARLMLRAKELGAMINIHAENPDLIDMYTEQFLKEGKTSAWYHYLSRPEFVEAEADKRAVHWAKHLKAPLYVVHMADKEGLEACIDAKRDGADVYVETCPQYLEFTCDVYKREDGRNFVCSPPMKGQESQDALWQALKAGLIDTVATDHCPFQSYEKDWGKDDFTKIPNGCAGVENLYPYMLDAANAGKITFQQAVALCSTNPANIFGCDNKGSLVVGKDADIVIYDRDKDFTISVNNMHSDYDHTIWEGKKLHGYPVQTYLRGQLVYDNGDFVGKPGMGQYVKRSPRKK</sequence>
<evidence type="ECO:0000256" key="1">
    <source>
        <dbReference type="ARBA" id="ARBA00001947"/>
    </source>
</evidence>
<dbReference type="SUPFAM" id="SSF51338">
    <property type="entry name" value="Composite domain of metallo-dependent hydrolases"/>
    <property type="match status" value="1"/>
</dbReference>
<dbReference type="Gene3D" id="2.30.40.10">
    <property type="entry name" value="Urease, subunit C, domain 1"/>
    <property type="match status" value="1"/>
</dbReference>
<dbReference type="EMBL" id="DXBR01000060">
    <property type="protein sequence ID" value="HIZ39657.1"/>
    <property type="molecule type" value="Genomic_DNA"/>
</dbReference>
<reference evidence="7" key="2">
    <citation type="submission" date="2021-04" db="EMBL/GenBank/DDBJ databases">
        <authorList>
            <person name="Gilroy R."/>
        </authorList>
    </citation>
    <scope>NUCLEOTIDE SEQUENCE</scope>
    <source>
        <strain evidence="7">CHK179-28034</strain>
    </source>
</reference>
<organism evidence="7 8">
    <name type="scientific">Candidatus Anaerobutyricum stercoris</name>
    <dbReference type="NCBI Taxonomy" id="2838457"/>
    <lineage>
        <taxon>Bacteria</taxon>
        <taxon>Bacillati</taxon>
        <taxon>Bacillota</taxon>
        <taxon>Clostridia</taxon>
        <taxon>Lachnospirales</taxon>
        <taxon>Lachnospiraceae</taxon>
        <taxon>Anaerobutyricum</taxon>
    </lineage>
</organism>
<dbReference type="FunFam" id="3.20.20.140:FF:000174">
    <property type="entry name" value="Dihydropyrimidinase-related protein 2"/>
    <property type="match status" value="1"/>
</dbReference>
<name>A0A9D2ELD7_9FIRM</name>
<comment type="similarity">
    <text evidence="2">Belongs to the metallo-dependent hydrolases superfamily. Hydantoinase/dihydropyrimidinase family.</text>
</comment>
<feature type="modified residue" description="N6-carboxylysine" evidence="5">
    <location>
        <position position="154"/>
    </location>
</feature>
<dbReference type="InterPro" id="IPR011778">
    <property type="entry name" value="Hydantoinase/dihydroPyrase"/>
</dbReference>
<dbReference type="CDD" id="cd01314">
    <property type="entry name" value="D-HYD"/>
    <property type="match status" value="1"/>
</dbReference>
<evidence type="ECO:0000256" key="3">
    <source>
        <dbReference type="ARBA" id="ARBA00022723"/>
    </source>
</evidence>
<evidence type="ECO:0000313" key="8">
    <source>
        <dbReference type="Proteomes" id="UP000824049"/>
    </source>
</evidence>
<dbReference type="GO" id="GO:0005737">
    <property type="term" value="C:cytoplasm"/>
    <property type="evidence" value="ECO:0007669"/>
    <property type="project" value="InterPro"/>
</dbReference>
<feature type="domain" description="Amidohydrolase-related" evidence="6">
    <location>
        <begin position="53"/>
        <end position="421"/>
    </location>
</feature>
<reference evidence="7" key="1">
    <citation type="journal article" date="2021" name="PeerJ">
        <title>Extensive microbial diversity within the chicken gut microbiome revealed by metagenomics and culture.</title>
        <authorList>
            <person name="Gilroy R."/>
            <person name="Ravi A."/>
            <person name="Getino M."/>
            <person name="Pursley I."/>
            <person name="Horton D.L."/>
            <person name="Alikhan N.F."/>
            <person name="Baker D."/>
            <person name="Gharbi K."/>
            <person name="Hall N."/>
            <person name="Watson M."/>
            <person name="Adriaenssens E.M."/>
            <person name="Foster-Nyarko E."/>
            <person name="Jarju S."/>
            <person name="Secka A."/>
            <person name="Antonio M."/>
            <person name="Oren A."/>
            <person name="Chaudhuri R.R."/>
            <person name="La Ragione R."/>
            <person name="Hildebrand F."/>
            <person name="Pallen M.J."/>
        </authorList>
    </citation>
    <scope>NUCLEOTIDE SEQUENCE</scope>
    <source>
        <strain evidence="7">CHK179-28034</strain>
    </source>
</reference>
<dbReference type="Proteomes" id="UP000824049">
    <property type="component" value="Unassembled WGS sequence"/>
</dbReference>
<keyword evidence="3" id="KW-0479">Metal-binding</keyword>
<dbReference type="AlphaFoldDB" id="A0A9D2ELD7"/>
<dbReference type="InterPro" id="IPR050378">
    <property type="entry name" value="Metallo-dep_Hydrolases_sf"/>
</dbReference>
<protein>
    <submittedName>
        <fullName evidence="7">Dihydropyrimidinase</fullName>
        <ecNumber evidence="7">3.5.2.2</ecNumber>
    </submittedName>
</protein>
<dbReference type="PANTHER" id="PTHR11647">
    <property type="entry name" value="HYDRANTOINASE/DIHYDROPYRIMIDINASE FAMILY MEMBER"/>
    <property type="match status" value="1"/>
</dbReference>
<dbReference type="InterPro" id="IPR011059">
    <property type="entry name" value="Metal-dep_hydrolase_composite"/>
</dbReference>
<evidence type="ECO:0000259" key="6">
    <source>
        <dbReference type="Pfam" id="PF01979"/>
    </source>
</evidence>
<dbReference type="NCBIfam" id="TIGR02033">
    <property type="entry name" value="D-hydantoinase"/>
    <property type="match status" value="1"/>
</dbReference>
<comment type="caution">
    <text evidence="7">The sequence shown here is derived from an EMBL/GenBank/DDBJ whole genome shotgun (WGS) entry which is preliminary data.</text>
</comment>
<keyword evidence="4 7" id="KW-0378">Hydrolase</keyword>
<dbReference type="EC" id="3.5.2.2" evidence="7"/>
<comment type="cofactor">
    <cofactor evidence="1">
        <name>Zn(2+)</name>
        <dbReference type="ChEBI" id="CHEBI:29105"/>
    </cofactor>
</comment>
<dbReference type="InterPro" id="IPR032466">
    <property type="entry name" value="Metal_Hydrolase"/>
</dbReference>
<dbReference type="SUPFAM" id="SSF51556">
    <property type="entry name" value="Metallo-dependent hydrolases"/>
    <property type="match status" value="1"/>
</dbReference>
<proteinExistence type="inferred from homology"/>